<gene>
    <name evidence="1" type="ORF">SAMN04489866_1121</name>
</gene>
<evidence type="ECO:0000313" key="2">
    <source>
        <dbReference type="Proteomes" id="UP000198995"/>
    </source>
</evidence>
<evidence type="ECO:0000313" key="1">
    <source>
        <dbReference type="EMBL" id="SDD97926.1"/>
    </source>
</evidence>
<dbReference type="AlphaFoldDB" id="A0A1G6Z800"/>
<protein>
    <submittedName>
        <fullName evidence="1">Uncharacterized protein</fullName>
    </submittedName>
</protein>
<proteinExistence type="predicted"/>
<feature type="non-terminal residue" evidence="1">
    <location>
        <position position="1"/>
    </location>
</feature>
<sequence>RKLGGKDNYQNLILLTTPAHKLVHATNPDTISYLSSQLRLDGKQLKKLNKLRKTTKLEPIQLATVNETNQVGLIKDMNQLK</sequence>
<dbReference type="Proteomes" id="UP000198995">
    <property type="component" value="Unassembled WGS sequence"/>
</dbReference>
<accession>A0A1G6Z800</accession>
<keyword evidence="2" id="KW-1185">Reference proteome</keyword>
<organism evidence="1 2">
    <name type="scientific">Peptococcus niger</name>
    <dbReference type="NCBI Taxonomy" id="2741"/>
    <lineage>
        <taxon>Bacteria</taxon>
        <taxon>Bacillati</taxon>
        <taxon>Bacillota</taxon>
        <taxon>Clostridia</taxon>
        <taxon>Eubacteriales</taxon>
        <taxon>Peptococcaceae</taxon>
        <taxon>Peptococcus</taxon>
    </lineage>
</organism>
<name>A0A1G6Z800_PEPNI</name>
<dbReference type="EMBL" id="FNAF01000012">
    <property type="protein sequence ID" value="SDD97926.1"/>
    <property type="molecule type" value="Genomic_DNA"/>
</dbReference>
<reference evidence="1 2" key="1">
    <citation type="submission" date="2016-10" db="EMBL/GenBank/DDBJ databases">
        <authorList>
            <person name="de Groot N.N."/>
        </authorList>
    </citation>
    <scope>NUCLEOTIDE SEQUENCE [LARGE SCALE GENOMIC DNA]</scope>
    <source>
        <strain evidence="1 2">DSM 20475</strain>
    </source>
</reference>